<keyword evidence="2" id="KW-1185">Reference proteome</keyword>
<dbReference type="RefSeq" id="WP_038414393.1">
    <property type="nucleotide sequence ID" value="NZ_CP009455.1"/>
</dbReference>
<organism evidence="1 2">
    <name type="scientific">Pseudomonas cremoricolorata</name>
    <dbReference type="NCBI Taxonomy" id="157783"/>
    <lineage>
        <taxon>Bacteria</taxon>
        <taxon>Pseudomonadati</taxon>
        <taxon>Pseudomonadota</taxon>
        <taxon>Gammaproteobacteria</taxon>
        <taxon>Pseudomonadales</taxon>
        <taxon>Pseudomonadaceae</taxon>
        <taxon>Pseudomonas</taxon>
    </lineage>
</organism>
<dbReference type="EMBL" id="CP009455">
    <property type="protein sequence ID" value="AIR91598.1"/>
    <property type="molecule type" value="Genomic_DNA"/>
</dbReference>
<sequence length="942" mass="102964">MVTHSKQDLINQLAKGDALHGWGAIIALGRDALNRRLLTRYVEGFAAHTFIPPISGEGFLDANLSERFVFDQLLLGPLQLSFKHASGSTREVTVSLELIAGRCSSIAQWPGEPKRLRRSHSLHQGMGYRLEVTLPLTLQTVSFANQTQVVLDLQQASAARCTLGSTEVAQRKMGEFLLDQVRTQWGRDPLVPLLSCSHEGSDPLSIAHYSIQVQKAPTDIGNGGAREDDGALLILAQLRGSPAAGVAPQALPYLLPDKDDGSGYHDAALLLGRRRSSLVEGLDAGILDHVILPGAYQIAPTERHCPHDLILFADVVPSEATAELQPALKGLSAGQSLNLQSTLHAVGQWSARNVTYPLAHGQMGQGRYTASALQDFTGDQQVVVISAESTEAGTRKVRSAVVVESVEGVAISPKVILWNRGEAPVRLTASSAEGVAWSLQGDRFGELQRDPDDPQSALFTPSVRDAAAPFELQRIKVSKGSESGYATVVILNYSSPLSVEPFHVPRIGASGTQTFSLSEYPGQATWQLVGTGHIDANTGVYTAPSSDPGDVTVVIGVHDRFAGIAVIEHQINPPAQIAAAQERWKELNLFDVKRNNANRNRVLANGLQQVGIDIVLETKEFEGAEGSVWDPVSDLELSTLVLLYEDGTPVPVLPMGVEGLDPDLPANRDSWAVSKQRNRYDYLPTGSGAPPFESSVAPADARRTVTFYVSSTEAEVRRFKAKFQDQRNGWHYSDIKDQERGVLELEGVPTPEVDLGNYVLRAKRVESLKGFDHTNGDTFNYWHSTTDYWTLYGGQGGFAGIEWDNSAMIRWESENKNETYCSYTGYAFKPRRHPDAAPASREMQYGASLELLLLEDRVKSNGLDRRFKGQESVAAGTVLLSLERTSNLSHWQYQDGDGDNYRLELDKALSFTLIDTYGSRHRLKVTFGNVPDSRNSLTLNLQ</sequence>
<dbReference type="STRING" id="157783.LK03_21080"/>
<reference evidence="1 2" key="1">
    <citation type="submission" date="2014-09" db="EMBL/GenBank/DDBJ databases">
        <authorList>
            <person name="Chan K.-G."/>
        </authorList>
    </citation>
    <scope>NUCLEOTIDE SEQUENCE [LARGE SCALE GENOMIC DNA]</scope>
    <source>
        <strain evidence="1 2">ND07</strain>
    </source>
</reference>
<proteinExistence type="predicted"/>
<dbReference type="KEGG" id="psw:LK03_21080"/>
<dbReference type="AlphaFoldDB" id="A0A089YIV2"/>
<accession>A0A089YIV2</accession>
<evidence type="ECO:0000313" key="1">
    <source>
        <dbReference type="EMBL" id="AIR91598.1"/>
    </source>
</evidence>
<gene>
    <name evidence="1" type="ORF">LK03_21080</name>
</gene>
<dbReference type="OrthoDB" id="6751426at2"/>
<name>A0A089YIV2_9PSED</name>
<dbReference type="Proteomes" id="UP000029493">
    <property type="component" value="Chromosome"/>
</dbReference>
<evidence type="ECO:0000313" key="2">
    <source>
        <dbReference type="Proteomes" id="UP000029493"/>
    </source>
</evidence>
<protein>
    <submittedName>
        <fullName evidence="1">Uncharacterized protein</fullName>
    </submittedName>
</protein>